<dbReference type="Proteomes" id="UP000663855">
    <property type="component" value="Unassembled WGS sequence"/>
</dbReference>
<evidence type="ECO:0000313" key="3">
    <source>
        <dbReference type="Proteomes" id="UP000663855"/>
    </source>
</evidence>
<protein>
    <submittedName>
        <fullName evidence="1">Uncharacterized protein</fullName>
    </submittedName>
</protein>
<proteinExistence type="predicted"/>
<dbReference type="EMBL" id="CAJOBH010004384">
    <property type="protein sequence ID" value="CAF3987913.1"/>
    <property type="molecule type" value="Genomic_DNA"/>
</dbReference>
<name>A0A814GQU8_9BILA</name>
<comment type="caution">
    <text evidence="1">The sequence shown here is derived from an EMBL/GenBank/DDBJ whole genome shotgun (WGS) entry which is preliminary data.</text>
</comment>
<gene>
    <name evidence="2" type="ORF">BYL167_LOCUS12981</name>
    <name evidence="1" type="ORF">CJN711_LOCUS2294</name>
</gene>
<evidence type="ECO:0000313" key="2">
    <source>
        <dbReference type="EMBL" id="CAF3987913.1"/>
    </source>
</evidence>
<accession>A0A814GQU8</accession>
<reference evidence="1" key="1">
    <citation type="submission" date="2021-02" db="EMBL/GenBank/DDBJ databases">
        <authorList>
            <person name="Nowell W R."/>
        </authorList>
    </citation>
    <scope>NUCLEOTIDE SEQUENCE</scope>
</reference>
<evidence type="ECO:0000313" key="1">
    <source>
        <dbReference type="EMBL" id="CAF0999838.1"/>
    </source>
</evidence>
<sequence length="100" mass="11989">MIYNVIVKSRFPRADNSLHEISSLLCHLSFLEDDDKDHVISFWDQQWRKLFIDFDRDDIVLQQRLVDYRPSQLAQHMTESVLKLIQIDLIQMINLIKSNM</sequence>
<dbReference type="EMBL" id="CAJNOV010000139">
    <property type="protein sequence ID" value="CAF0999838.1"/>
    <property type="molecule type" value="Genomic_DNA"/>
</dbReference>
<dbReference type="Proteomes" id="UP000681967">
    <property type="component" value="Unassembled WGS sequence"/>
</dbReference>
<organism evidence="1 3">
    <name type="scientific">Rotaria magnacalcarata</name>
    <dbReference type="NCBI Taxonomy" id="392030"/>
    <lineage>
        <taxon>Eukaryota</taxon>
        <taxon>Metazoa</taxon>
        <taxon>Spiralia</taxon>
        <taxon>Gnathifera</taxon>
        <taxon>Rotifera</taxon>
        <taxon>Eurotatoria</taxon>
        <taxon>Bdelloidea</taxon>
        <taxon>Philodinida</taxon>
        <taxon>Philodinidae</taxon>
        <taxon>Rotaria</taxon>
    </lineage>
</organism>
<dbReference type="AlphaFoldDB" id="A0A814GQU8"/>